<evidence type="ECO:0000256" key="5">
    <source>
        <dbReference type="PROSITE-ProRule" id="PRU10141"/>
    </source>
</evidence>
<dbReference type="RefSeq" id="WP_111185677.1">
    <property type="nucleotide sequence ID" value="NZ_POUD01000506.1"/>
</dbReference>
<feature type="region of interest" description="Disordered" evidence="6">
    <location>
        <begin position="382"/>
        <end position="471"/>
    </location>
</feature>
<evidence type="ECO:0000256" key="1">
    <source>
        <dbReference type="ARBA" id="ARBA00022679"/>
    </source>
</evidence>
<proteinExistence type="predicted"/>
<feature type="compositionally biased region" description="Low complexity" evidence="6">
    <location>
        <begin position="320"/>
        <end position="336"/>
    </location>
</feature>
<dbReference type="InterPro" id="IPR011009">
    <property type="entry name" value="Kinase-like_dom_sf"/>
</dbReference>
<evidence type="ECO:0000256" key="4">
    <source>
        <dbReference type="ARBA" id="ARBA00022840"/>
    </source>
</evidence>
<keyword evidence="8" id="KW-0723">Serine/threonine-protein kinase</keyword>
<feature type="compositionally biased region" description="Basic and acidic residues" evidence="6">
    <location>
        <begin position="456"/>
        <end position="471"/>
    </location>
</feature>
<dbReference type="PROSITE" id="PS00107">
    <property type="entry name" value="PROTEIN_KINASE_ATP"/>
    <property type="match status" value="1"/>
</dbReference>
<dbReference type="Proteomes" id="UP000249304">
    <property type="component" value="Unassembled WGS sequence"/>
</dbReference>
<dbReference type="PANTHER" id="PTHR43289">
    <property type="entry name" value="MITOGEN-ACTIVATED PROTEIN KINASE KINASE KINASE 20-RELATED"/>
    <property type="match status" value="1"/>
</dbReference>
<keyword evidence="9" id="KW-1185">Reference proteome</keyword>
<keyword evidence="1" id="KW-0808">Transferase</keyword>
<dbReference type="GO" id="GO:0005524">
    <property type="term" value="F:ATP binding"/>
    <property type="evidence" value="ECO:0007669"/>
    <property type="project" value="UniProtKB-UniRule"/>
</dbReference>
<protein>
    <submittedName>
        <fullName evidence="8">Serine/threonine protein kinase</fullName>
    </submittedName>
</protein>
<organism evidence="8 9">
    <name type="scientific">Nonomuraea aridisoli</name>
    <dbReference type="NCBI Taxonomy" id="2070368"/>
    <lineage>
        <taxon>Bacteria</taxon>
        <taxon>Bacillati</taxon>
        <taxon>Actinomycetota</taxon>
        <taxon>Actinomycetes</taxon>
        <taxon>Streptosporangiales</taxon>
        <taxon>Streptosporangiaceae</taxon>
        <taxon>Nonomuraea</taxon>
    </lineage>
</organism>
<dbReference type="AlphaFoldDB" id="A0A2W2CRZ8"/>
<name>A0A2W2CRZ8_9ACTN</name>
<dbReference type="PROSITE" id="PS00108">
    <property type="entry name" value="PROTEIN_KINASE_ST"/>
    <property type="match status" value="1"/>
</dbReference>
<evidence type="ECO:0000256" key="3">
    <source>
        <dbReference type="ARBA" id="ARBA00022777"/>
    </source>
</evidence>
<dbReference type="GO" id="GO:0004674">
    <property type="term" value="F:protein serine/threonine kinase activity"/>
    <property type="evidence" value="ECO:0007669"/>
    <property type="project" value="UniProtKB-KW"/>
</dbReference>
<gene>
    <name evidence="8" type="ORF">C1J01_47440</name>
</gene>
<dbReference type="PANTHER" id="PTHR43289:SF34">
    <property type="entry name" value="SERINE_THREONINE-PROTEIN KINASE YBDM-RELATED"/>
    <property type="match status" value="1"/>
</dbReference>
<dbReference type="Pfam" id="PF00069">
    <property type="entry name" value="Pkinase"/>
    <property type="match status" value="1"/>
</dbReference>
<evidence type="ECO:0000256" key="6">
    <source>
        <dbReference type="SAM" id="MobiDB-lite"/>
    </source>
</evidence>
<reference evidence="8 9" key="1">
    <citation type="submission" date="2018-01" db="EMBL/GenBank/DDBJ databases">
        <title>Draft genome sequence of Nonomuraea sp. KC333.</title>
        <authorList>
            <person name="Sahin N."/>
            <person name="Saygin H."/>
            <person name="Ay H."/>
        </authorList>
    </citation>
    <scope>NUCLEOTIDE SEQUENCE [LARGE SCALE GENOMIC DNA]</scope>
    <source>
        <strain evidence="8 9">KC333</strain>
    </source>
</reference>
<dbReference type="PROSITE" id="PS50011">
    <property type="entry name" value="PROTEIN_KINASE_DOM"/>
    <property type="match status" value="1"/>
</dbReference>
<dbReference type="OrthoDB" id="4716121at2"/>
<accession>A0A2W2CRZ8</accession>
<evidence type="ECO:0000256" key="2">
    <source>
        <dbReference type="ARBA" id="ARBA00022741"/>
    </source>
</evidence>
<sequence length="471" mass="49372">MQWSAPGYTEIRQLGRGGSGRVVLAVHDATGIRVAIKYLSEEWRHDAAALARFQSEARLLVTLRDPNIATMWEYIQDAFGACIVMELVNGVSLRALLRENGPAGPEAALAVLKGSLLGLAKAHDLELVHRDYKPENVLVRDDGVSKLVDFGIAVRDGTAARPEGTPPYMAPELWAGRPATPATDVYAATVVFFECLTGQRPYRSTEPSVLGYQHVHAPVPLHEAPSPVRELVRRGLAKDPAERPGSALAFVGELERAARAAYGEDWEERGRRRLSGLVALLALLLPEGPPPPTPETSTSLARTVFQDLRSTVRRVGRSKAATGAGADAPAAAGPDGWTVDGSPVRRAAGPNVRRVAMGGALATAAAVTAVIVLVSSRPAPEQPIGAAAAVPPSGQLSAPPETPSDAGDQPAGSPQAAVPPETGPPGFPESTGADPAGLPRPSGLDDGRGGPVGRAAGERGRRDQQRRDEKA</sequence>
<keyword evidence="3 8" id="KW-0418">Kinase</keyword>
<comment type="caution">
    <text evidence="8">The sequence shown here is derived from an EMBL/GenBank/DDBJ whole genome shotgun (WGS) entry which is preliminary data.</text>
</comment>
<evidence type="ECO:0000313" key="9">
    <source>
        <dbReference type="Proteomes" id="UP000249304"/>
    </source>
</evidence>
<feature type="region of interest" description="Disordered" evidence="6">
    <location>
        <begin position="315"/>
        <end position="344"/>
    </location>
</feature>
<dbReference type="InterPro" id="IPR000719">
    <property type="entry name" value="Prot_kinase_dom"/>
</dbReference>
<dbReference type="InterPro" id="IPR017441">
    <property type="entry name" value="Protein_kinase_ATP_BS"/>
</dbReference>
<keyword evidence="4 5" id="KW-0067">ATP-binding</keyword>
<dbReference type="InterPro" id="IPR008271">
    <property type="entry name" value="Ser/Thr_kinase_AS"/>
</dbReference>
<dbReference type="EMBL" id="POUD01000506">
    <property type="protein sequence ID" value="PZG02296.1"/>
    <property type="molecule type" value="Genomic_DNA"/>
</dbReference>
<evidence type="ECO:0000259" key="7">
    <source>
        <dbReference type="PROSITE" id="PS50011"/>
    </source>
</evidence>
<dbReference type="CDD" id="cd14014">
    <property type="entry name" value="STKc_PknB_like"/>
    <property type="match status" value="1"/>
</dbReference>
<dbReference type="SUPFAM" id="SSF56112">
    <property type="entry name" value="Protein kinase-like (PK-like)"/>
    <property type="match status" value="1"/>
</dbReference>
<evidence type="ECO:0000313" key="8">
    <source>
        <dbReference type="EMBL" id="PZG02296.1"/>
    </source>
</evidence>
<keyword evidence="2 5" id="KW-0547">Nucleotide-binding</keyword>
<feature type="domain" description="Protein kinase" evidence="7">
    <location>
        <begin position="8"/>
        <end position="262"/>
    </location>
</feature>
<feature type="binding site" evidence="5">
    <location>
        <position position="37"/>
    </location>
    <ligand>
        <name>ATP</name>
        <dbReference type="ChEBI" id="CHEBI:30616"/>
    </ligand>
</feature>
<dbReference type="Gene3D" id="1.10.510.10">
    <property type="entry name" value="Transferase(Phosphotransferase) domain 1"/>
    <property type="match status" value="1"/>
</dbReference>